<reference evidence="4 5" key="1">
    <citation type="submission" date="2016-02" db="EMBL/GenBank/DDBJ databases">
        <title>Complete Genome Sequence of Weissella jogaejeotgali FOL01.</title>
        <authorList>
            <person name="Lee J.-H."/>
            <person name="Ku H.-J."/>
        </authorList>
    </citation>
    <scope>NUCLEOTIDE SEQUENCE [LARGE SCALE GENOMIC DNA]</scope>
    <source>
        <strain evidence="4 5">FOL01</strain>
    </source>
</reference>
<proteinExistence type="predicted"/>
<dbReference type="CDD" id="cd03221">
    <property type="entry name" value="ABCF_EF-3"/>
    <property type="match status" value="2"/>
</dbReference>
<dbReference type="InterPro" id="IPR017871">
    <property type="entry name" value="ABC_transporter-like_CS"/>
</dbReference>
<sequence>MVTSWAAFFVRSMLFLLPDLFKWGNNMSTIELKKLTFGFGNQTQLLFDQTNLIIDTNWKLALIGRNGRGKTTLLKLIMGAYPYQGSIVHQTAFNYFPQPIKDGTQLTYFVLTEQNDIESWRIEKELNLLQADPNILWRPFDSLSGGEQTKALLALLFSDDQPFPLIDEPTNHLDQRSRQQVAKYLKAKNQGFILVSHDRSFVDEVVDHVVAIEKQQLMLYQGNFSVYEKQKAIRDNYEIEQNKKLKSEISRLKQTAAEKAEWSRGRERDKYGKPNVKGSGAIFDTGAIGARAARTMKRSKTLVNHMEQRIESKEKLLKEIETTDSLIMNVKSSYHRRLLVVENLQLGYDNQALFQPVSFQLETGQRIALQGPNGSGKSSIIHYLLGTFSGQARGSVDLAQNIPISYVRQNYEDNHGTLPEFAQEHHLVYEELLNNLHKLGLERQVFENRIEDMSMGQRKRVELAKSLATPAELFIWDEPLNYLDVFNHEQLEQVIKLVKPTMLIIEHDKTFINNIATQVIKLHGK</sequence>
<dbReference type="STRING" id="1631871.FOL01_1747"/>
<dbReference type="InterPro" id="IPR003593">
    <property type="entry name" value="AAA+_ATPase"/>
</dbReference>
<dbReference type="NCBIfam" id="NF000355">
    <property type="entry name" value="ribo_prot_ABC_F"/>
    <property type="match status" value="1"/>
</dbReference>
<evidence type="ECO:0000259" key="3">
    <source>
        <dbReference type="PROSITE" id="PS50893"/>
    </source>
</evidence>
<dbReference type="AlphaFoldDB" id="A0A1L6RDK7"/>
<organism evidence="4 5">
    <name type="scientific">Weissella jogaejeotgali</name>
    <dbReference type="NCBI Taxonomy" id="1631871"/>
    <lineage>
        <taxon>Bacteria</taxon>
        <taxon>Bacillati</taxon>
        <taxon>Bacillota</taxon>
        <taxon>Bacilli</taxon>
        <taxon>Lactobacillales</taxon>
        <taxon>Lactobacillaceae</taxon>
        <taxon>Weissella</taxon>
    </lineage>
</organism>
<dbReference type="PROSITE" id="PS00211">
    <property type="entry name" value="ABC_TRANSPORTER_1"/>
    <property type="match status" value="1"/>
</dbReference>
<evidence type="ECO:0000256" key="2">
    <source>
        <dbReference type="ARBA" id="ARBA00022840"/>
    </source>
</evidence>
<dbReference type="PANTHER" id="PTHR42855">
    <property type="entry name" value="ABC TRANSPORTER ATP-BINDING SUBUNIT"/>
    <property type="match status" value="1"/>
</dbReference>
<evidence type="ECO:0000256" key="1">
    <source>
        <dbReference type="ARBA" id="ARBA00022741"/>
    </source>
</evidence>
<keyword evidence="5" id="KW-1185">Reference proteome</keyword>
<accession>A0A1L6RDK7</accession>
<protein>
    <submittedName>
        <fullName evidence="4">ATPase components of ABC transporters with duplicated ATPase domains</fullName>
    </submittedName>
</protein>
<dbReference type="GO" id="GO:0016887">
    <property type="term" value="F:ATP hydrolysis activity"/>
    <property type="evidence" value="ECO:0007669"/>
    <property type="project" value="InterPro"/>
</dbReference>
<keyword evidence="1" id="KW-0547">Nucleotide-binding</keyword>
<dbReference type="Gene3D" id="3.40.50.300">
    <property type="entry name" value="P-loop containing nucleotide triphosphate hydrolases"/>
    <property type="match status" value="2"/>
</dbReference>
<keyword evidence="2" id="KW-0067">ATP-binding</keyword>
<dbReference type="GO" id="GO:0005524">
    <property type="term" value="F:ATP binding"/>
    <property type="evidence" value="ECO:0007669"/>
    <property type="project" value="UniProtKB-KW"/>
</dbReference>
<dbReference type="PANTHER" id="PTHR42855:SF2">
    <property type="entry name" value="DRUG RESISTANCE ABC TRANSPORTER,ATP-BINDING PROTEIN"/>
    <property type="match status" value="1"/>
</dbReference>
<name>A0A1L6RDK7_9LACO</name>
<feature type="domain" description="ABC transporter" evidence="3">
    <location>
        <begin position="339"/>
        <end position="524"/>
    </location>
</feature>
<dbReference type="InterPro" id="IPR003439">
    <property type="entry name" value="ABC_transporter-like_ATP-bd"/>
</dbReference>
<dbReference type="SUPFAM" id="SSF52540">
    <property type="entry name" value="P-loop containing nucleoside triphosphate hydrolases"/>
    <property type="match status" value="2"/>
</dbReference>
<dbReference type="Proteomes" id="UP000185473">
    <property type="component" value="Chromosome"/>
</dbReference>
<dbReference type="KEGG" id="wjo:FOL01_1747"/>
<evidence type="ECO:0000313" key="5">
    <source>
        <dbReference type="Proteomes" id="UP000185473"/>
    </source>
</evidence>
<dbReference type="InterPro" id="IPR027417">
    <property type="entry name" value="P-loop_NTPase"/>
</dbReference>
<feature type="domain" description="ABC transporter" evidence="3">
    <location>
        <begin position="30"/>
        <end position="239"/>
    </location>
</feature>
<evidence type="ECO:0000313" key="4">
    <source>
        <dbReference type="EMBL" id="APS42606.1"/>
    </source>
</evidence>
<dbReference type="Pfam" id="PF00005">
    <property type="entry name" value="ABC_tran"/>
    <property type="match status" value="2"/>
</dbReference>
<gene>
    <name evidence="4" type="ORF">FOL01_1747</name>
</gene>
<dbReference type="PROSITE" id="PS50893">
    <property type="entry name" value="ABC_TRANSPORTER_2"/>
    <property type="match status" value="2"/>
</dbReference>
<dbReference type="SMART" id="SM00382">
    <property type="entry name" value="AAA"/>
    <property type="match status" value="2"/>
</dbReference>
<dbReference type="EMBL" id="CP014332">
    <property type="protein sequence ID" value="APS42606.1"/>
    <property type="molecule type" value="Genomic_DNA"/>
</dbReference>
<dbReference type="InterPro" id="IPR051309">
    <property type="entry name" value="ABCF_ATPase"/>
</dbReference>